<evidence type="ECO:0000259" key="10">
    <source>
        <dbReference type="PROSITE" id="PS51192"/>
    </source>
</evidence>
<evidence type="ECO:0000256" key="7">
    <source>
        <dbReference type="ARBA" id="ARBA00023125"/>
    </source>
</evidence>
<dbReference type="GO" id="GO:0016887">
    <property type="term" value="F:ATP hydrolysis activity"/>
    <property type="evidence" value="ECO:0007669"/>
    <property type="project" value="InterPro"/>
</dbReference>
<dbReference type="EMBL" id="JAPQKI010000005">
    <property type="protein sequence ID" value="KAJ5099791.1"/>
    <property type="molecule type" value="Genomic_DNA"/>
</dbReference>
<dbReference type="PROSITE" id="PS51194">
    <property type="entry name" value="HELICASE_CTER"/>
    <property type="match status" value="1"/>
</dbReference>
<dbReference type="InterPro" id="IPR001650">
    <property type="entry name" value="Helicase_C-like"/>
</dbReference>
<dbReference type="GO" id="GO:0004386">
    <property type="term" value="F:helicase activity"/>
    <property type="evidence" value="ECO:0007669"/>
    <property type="project" value="UniProtKB-KW"/>
</dbReference>
<keyword evidence="4" id="KW-0378">Hydrolase</keyword>
<dbReference type="SUPFAM" id="SSF52540">
    <property type="entry name" value="P-loop containing nucleoside triphosphate hydrolases"/>
    <property type="match status" value="2"/>
</dbReference>
<dbReference type="OrthoDB" id="2020972at2759"/>
<evidence type="ECO:0000256" key="4">
    <source>
        <dbReference type="ARBA" id="ARBA00022801"/>
    </source>
</evidence>
<dbReference type="Pfam" id="PF00271">
    <property type="entry name" value="Helicase_C"/>
    <property type="match status" value="1"/>
</dbReference>
<dbReference type="Pfam" id="PF00176">
    <property type="entry name" value="SNF2-rel_dom"/>
    <property type="match status" value="1"/>
</dbReference>
<dbReference type="PROSITE" id="PS51192">
    <property type="entry name" value="HELICASE_ATP_BIND_1"/>
    <property type="match status" value="1"/>
</dbReference>
<dbReference type="GO" id="GO:0005634">
    <property type="term" value="C:nucleus"/>
    <property type="evidence" value="ECO:0007669"/>
    <property type="project" value="UniProtKB-SubCell"/>
</dbReference>
<dbReference type="GeneID" id="81358265"/>
<keyword evidence="6" id="KW-0067">ATP-binding</keyword>
<accession>A0A9W9FGL2</accession>
<dbReference type="Gene3D" id="3.40.50.10810">
    <property type="entry name" value="Tandem AAA-ATPase domain"/>
    <property type="match status" value="1"/>
</dbReference>
<evidence type="ECO:0000256" key="3">
    <source>
        <dbReference type="ARBA" id="ARBA00022741"/>
    </source>
</evidence>
<comment type="similarity">
    <text evidence="2">Belongs to the SNF2/RAD54 helicase family.</text>
</comment>
<keyword evidence="8" id="KW-0539">Nucleus</keyword>
<dbReference type="GO" id="GO:0005524">
    <property type="term" value="F:ATP binding"/>
    <property type="evidence" value="ECO:0007669"/>
    <property type="project" value="UniProtKB-KW"/>
</dbReference>
<feature type="domain" description="Helicase ATP-binding" evidence="10">
    <location>
        <begin position="1"/>
        <end position="190"/>
    </location>
</feature>
<dbReference type="AlphaFoldDB" id="A0A9W9FGL2"/>
<evidence type="ECO:0000256" key="2">
    <source>
        <dbReference type="ARBA" id="ARBA00007025"/>
    </source>
</evidence>
<reference evidence="12" key="2">
    <citation type="journal article" date="2023" name="IMA Fungus">
        <title>Comparative genomic study of the Penicillium genus elucidates a diverse pangenome and 15 lateral gene transfer events.</title>
        <authorList>
            <person name="Petersen C."/>
            <person name="Sorensen T."/>
            <person name="Nielsen M.R."/>
            <person name="Sondergaard T.E."/>
            <person name="Sorensen J.L."/>
            <person name="Fitzpatrick D.A."/>
            <person name="Frisvad J.C."/>
            <person name="Nielsen K.L."/>
        </authorList>
    </citation>
    <scope>NUCLEOTIDE SEQUENCE</scope>
    <source>
        <strain evidence="12">IBT 30761</strain>
    </source>
</reference>
<organism evidence="12 13">
    <name type="scientific">Penicillium argentinense</name>
    <dbReference type="NCBI Taxonomy" id="1131581"/>
    <lineage>
        <taxon>Eukaryota</taxon>
        <taxon>Fungi</taxon>
        <taxon>Dikarya</taxon>
        <taxon>Ascomycota</taxon>
        <taxon>Pezizomycotina</taxon>
        <taxon>Eurotiomycetes</taxon>
        <taxon>Eurotiomycetidae</taxon>
        <taxon>Eurotiales</taxon>
        <taxon>Aspergillaceae</taxon>
        <taxon>Penicillium</taxon>
    </lineage>
</organism>
<keyword evidence="3" id="KW-0547">Nucleotide-binding</keyword>
<dbReference type="PANTHER" id="PTHR45797:SF1">
    <property type="entry name" value="HELICASE ARIP4"/>
    <property type="match status" value="1"/>
</dbReference>
<keyword evidence="7" id="KW-0238">DNA-binding</keyword>
<evidence type="ECO:0000313" key="13">
    <source>
        <dbReference type="Proteomes" id="UP001149074"/>
    </source>
</evidence>
<dbReference type="CDD" id="cd18793">
    <property type="entry name" value="SF2_C_SNF"/>
    <property type="match status" value="1"/>
</dbReference>
<dbReference type="PANTHER" id="PTHR45797">
    <property type="entry name" value="RAD54-LIKE"/>
    <property type="match status" value="1"/>
</dbReference>
<evidence type="ECO:0000256" key="9">
    <source>
        <dbReference type="SAM" id="MobiDB-lite"/>
    </source>
</evidence>
<dbReference type="InterPro" id="IPR044574">
    <property type="entry name" value="ARIP4-like"/>
</dbReference>
<dbReference type="InterPro" id="IPR000330">
    <property type="entry name" value="SNF2_N"/>
</dbReference>
<evidence type="ECO:0000313" key="12">
    <source>
        <dbReference type="EMBL" id="KAJ5099791.1"/>
    </source>
</evidence>
<dbReference type="SMART" id="SM00490">
    <property type="entry name" value="HELICc"/>
    <property type="match status" value="1"/>
</dbReference>
<dbReference type="Gene3D" id="3.40.50.300">
    <property type="entry name" value="P-loop containing nucleotide triphosphate hydrolases"/>
    <property type="match status" value="1"/>
</dbReference>
<protein>
    <submittedName>
        <fullName evidence="12">Uncharacterized protein</fullName>
    </submittedName>
</protein>
<dbReference type="InterPro" id="IPR014001">
    <property type="entry name" value="Helicase_ATP-bd"/>
</dbReference>
<gene>
    <name evidence="12" type="ORF">N7532_006792</name>
</gene>
<evidence type="ECO:0000256" key="5">
    <source>
        <dbReference type="ARBA" id="ARBA00022806"/>
    </source>
</evidence>
<evidence type="ECO:0000259" key="11">
    <source>
        <dbReference type="PROSITE" id="PS51194"/>
    </source>
</evidence>
<dbReference type="RefSeq" id="XP_056475445.1">
    <property type="nucleotide sequence ID" value="XM_056619286.1"/>
</dbReference>
<reference evidence="12" key="1">
    <citation type="submission" date="2022-11" db="EMBL/GenBank/DDBJ databases">
        <authorList>
            <person name="Petersen C."/>
        </authorList>
    </citation>
    <scope>NUCLEOTIDE SEQUENCE</scope>
    <source>
        <strain evidence="12">IBT 30761</strain>
    </source>
</reference>
<feature type="domain" description="Helicase C-terminal" evidence="11">
    <location>
        <begin position="360"/>
        <end position="521"/>
    </location>
</feature>
<feature type="region of interest" description="Disordered" evidence="9">
    <location>
        <begin position="652"/>
        <end position="684"/>
    </location>
</feature>
<name>A0A9W9FGL2_9EURO</name>
<dbReference type="InterPro" id="IPR049730">
    <property type="entry name" value="SNF2/RAD54-like_C"/>
</dbReference>
<dbReference type="GO" id="GO:0003677">
    <property type="term" value="F:DNA binding"/>
    <property type="evidence" value="ECO:0007669"/>
    <property type="project" value="UniProtKB-KW"/>
</dbReference>
<keyword evidence="13" id="KW-1185">Reference proteome</keyword>
<sequence length="794" mass="87983">MHSISVLVTIAAAVNSENPEIRKQIPEKFHRSQTIVLCPSAMVPNWGDEFAMWTPRDVLSFLGPIRLVVARNTYKGVDERMVNISAWMKDGGVLVMSYEMFRQFVMNTSTRTGSAREWLSDEEHRMLREALLDGPNIVVADEAHKIKNEKSAISQAAAGFKTMSRIALTGSPLANNLLEYFQMVDWVAPGYLESLSKFKEKFLEPIQSGSYLDSSPQQQRESLCALKILDGILQPKVLRADTSVIEGDLPPKTEYLIQVPLTKIQEEAYNLFVSQVQRGESHINRALYSWLALLQLCCNHPYPFREKLNNRIQAAEDAESHLPHAMEDAQLPTTLVSDLDVLFDKIDRLSAKDHSHRVRVLIKIIKKSKEAGDKVLVFTQSIPTMNYIEQVLKEYKCGFQRIDGAVPGINRQAATKSFNTDPKQHVLLISTKAGGLGLNMFGANRVVIFDFQFNPVHEEQAVGRAYRLGQTKPVFVYRFISAGTYEDSLFNKAQYKRQLAVRVVDKKTPAPEARKENRTLLHPVKNVVRGNFNGIQGTDPLVLDMILDKLIRNGSIVNVSFSHIRDDEKGNLTEAEKRHVANQLMLERLKRDDPQKYAAEMKKREDALKQMSQQQMALLQGTSAVVSQHLSGGPALPPALQELGMFRGTSALVSQPHAGGPPLPLTLAQNPPHSSSPSRPPALARYMPSSIPLAASSSATGGVVGYTPSSFFLQQTHASVDLEHQSGRQPGPLPPVHTAGDSARAPNSPIPVIDLTSSGMLPLTISVTPHSVMLTGHISVQLPDIFDDPAACNW</sequence>
<dbReference type="InterPro" id="IPR038718">
    <property type="entry name" value="SNF2-like_sf"/>
</dbReference>
<keyword evidence="5" id="KW-0347">Helicase</keyword>
<dbReference type="InterPro" id="IPR027417">
    <property type="entry name" value="P-loop_NTPase"/>
</dbReference>
<dbReference type="Proteomes" id="UP001149074">
    <property type="component" value="Unassembled WGS sequence"/>
</dbReference>
<evidence type="ECO:0000256" key="8">
    <source>
        <dbReference type="ARBA" id="ARBA00023242"/>
    </source>
</evidence>
<comment type="subcellular location">
    <subcellularLocation>
        <location evidence="1">Nucleus</location>
    </subcellularLocation>
</comment>
<comment type="caution">
    <text evidence="12">The sequence shown here is derived from an EMBL/GenBank/DDBJ whole genome shotgun (WGS) entry which is preliminary data.</text>
</comment>
<evidence type="ECO:0000256" key="6">
    <source>
        <dbReference type="ARBA" id="ARBA00022840"/>
    </source>
</evidence>
<feature type="region of interest" description="Disordered" evidence="9">
    <location>
        <begin position="724"/>
        <end position="747"/>
    </location>
</feature>
<evidence type="ECO:0000256" key="1">
    <source>
        <dbReference type="ARBA" id="ARBA00004123"/>
    </source>
</evidence>
<proteinExistence type="inferred from homology"/>